<proteinExistence type="predicted"/>
<organism evidence="1 2">
    <name type="scientific">Gossypium barbadense</name>
    <name type="common">Sea Island cotton</name>
    <name type="synonym">Hibiscus barbadensis</name>
    <dbReference type="NCBI Taxonomy" id="3634"/>
    <lineage>
        <taxon>Eukaryota</taxon>
        <taxon>Viridiplantae</taxon>
        <taxon>Streptophyta</taxon>
        <taxon>Embryophyta</taxon>
        <taxon>Tracheophyta</taxon>
        <taxon>Spermatophyta</taxon>
        <taxon>Magnoliopsida</taxon>
        <taxon>eudicotyledons</taxon>
        <taxon>Gunneridae</taxon>
        <taxon>Pentapetalae</taxon>
        <taxon>rosids</taxon>
        <taxon>malvids</taxon>
        <taxon>Malvales</taxon>
        <taxon>Malvaceae</taxon>
        <taxon>Malvoideae</taxon>
        <taxon>Gossypium</taxon>
    </lineage>
</organism>
<name>A0A2P5X6N2_GOSBA</name>
<evidence type="ECO:0000313" key="2">
    <source>
        <dbReference type="Proteomes" id="UP000239757"/>
    </source>
</evidence>
<reference evidence="1 2" key="1">
    <citation type="submission" date="2015-01" db="EMBL/GenBank/DDBJ databases">
        <title>Genome of allotetraploid Gossypium barbadense reveals genomic plasticity and fiber elongation in cotton evolution.</title>
        <authorList>
            <person name="Chen X."/>
            <person name="Liu X."/>
            <person name="Zhao B."/>
            <person name="Zheng H."/>
            <person name="Hu Y."/>
            <person name="Lu G."/>
            <person name="Yang C."/>
            <person name="Chen J."/>
            <person name="Shan C."/>
            <person name="Zhang L."/>
            <person name="Zhou Y."/>
            <person name="Wang L."/>
            <person name="Guo W."/>
            <person name="Bai Y."/>
            <person name="Ruan J."/>
            <person name="Shangguan X."/>
            <person name="Mao Y."/>
            <person name="Jiang J."/>
            <person name="Zhu Y."/>
            <person name="Lei J."/>
            <person name="Kang H."/>
            <person name="Chen S."/>
            <person name="He X."/>
            <person name="Wang R."/>
            <person name="Wang Y."/>
            <person name="Chen J."/>
            <person name="Wang L."/>
            <person name="Yu S."/>
            <person name="Wang B."/>
            <person name="Wei J."/>
            <person name="Song S."/>
            <person name="Lu X."/>
            <person name="Gao Z."/>
            <person name="Gu W."/>
            <person name="Deng X."/>
            <person name="Ma D."/>
            <person name="Wang S."/>
            <person name="Liang W."/>
            <person name="Fang L."/>
            <person name="Cai C."/>
            <person name="Zhu X."/>
            <person name="Zhou B."/>
            <person name="Zhang Y."/>
            <person name="Chen Z."/>
            <person name="Xu S."/>
            <person name="Zhu R."/>
            <person name="Wang S."/>
            <person name="Zhang T."/>
            <person name="Zhao G."/>
        </authorList>
    </citation>
    <scope>NUCLEOTIDE SEQUENCE [LARGE SCALE GENOMIC DNA]</scope>
    <source>
        <strain evidence="2">cv. Xinhai21</strain>
        <tissue evidence="1">Leaf</tissue>
    </source>
</reference>
<accession>A0A2P5X6N2</accession>
<dbReference type="AlphaFoldDB" id="A0A2P5X6N2"/>
<sequence>MVKGQVLCCGGTFNDEDAKQQKDILNQQNKKKKRTGREPSLIIISSDNLGLPLCCHSDKFLRRLPYVLQIDMLKLESEVDWEEENSSVCWPKTYVIWVVNLKAEACNTKIQVLYVGLDSMFAT</sequence>
<dbReference type="Proteomes" id="UP000239757">
    <property type="component" value="Unassembled WGS sequence"/>
</dbReference>
<protein>
    <submittedName>
        <fullName evidence="1">Uncharacterized protein</fullName>
    </submittedName>
</protein>
<evidence type="ECO:0000313" key="1">
    <source>
        <dbReference type="EMBL" id="PPR98995.1"/>
    </source>
</evidence>
<dbReference type="EMBL" id="KZ665553">
    <property type="protein sequence ID" value="PPR98995.1"/>
    <property type="molecule type" value="Genomic_DNA"/>
</dbReference>
<gene>
    <name evidence="1" type="ORF">GOBAR_AA21672</name>
</gene>